<evidence type="ECO:0000256" key="1">
    <source>
        <dbReference type="SAM" id="MobiDB-lite"/>
    </source>
</evidence>
<evidence type="ECO:0000313" key="3">
    <source>
        <dbReference type="EMBL" id="OTU28390.1"/>
    </source>
</evidence>
<protein>
    <recommendedName>
        <fullName evidence="2">SGNH hydrolase-type esterase domain-containing protein</fullName>
    </recommendedName>
</protein>
<evidence type="ECO:0000259" key="2">
    <source>
        <dbReference type="Pfam" id="PF13472"/>
    </source>
</evidence>
<feature type="region of interest" description="Disordered" evidence="1">
    <location>
        <begin position="477"/>
        <end position="496"/>
    </location>
</feature>
<organism evidence="3 4">
    <name type="scientific">Acinetobacter pittii</name>
    <name type="common">Acinetobacter genomosp. 3</name>
    <dbReference type="NCBI Taxonomy" id="48296"/>
    <lineage>
        <taxon>Bacteria</taxon>
        <taxon>Pseudomonadati</taxon>
        <taxon>Pseudomonadota</taxon>
        <taxon>Gammaproteobacteria</taxon>
        <taxon>Moraxellales</taxon>
        <taxon>Moraxellaceae</taxon>
        <taxon>Acinetobacter</taxon>
        <taxon>Acinetobacter calcoaceticus/baumannii complex</taxon>
    </lineage>
</organism>
<dbReference type="Proteomes" id="UP000195162">
    <property type="component" value="Unassembled WGS sequence"/>
</dbReference>
<dbReference type="CDD" id="cd00229">
    <property type="entry name" value="SGNH_hydrolase"/>
    <property type="match status" value="1"/>
</dbReference>
<dbReference type="Gene3D" id="3.40.50.1110">
    <property type="entry name" value="SGNH hydrolase"/>
    <property type="match status" value="1"/>
</dbReference>
<comment type="caution">
    <text evidence="3">The sequence shown here is derived from an EMBL/GenBank/DDBJ whole genome shotgun (WGS) entry which is preliminary data.</text>
</comment>
<name>A0A242U5N9_ACIPI</name>
<dbReference type="GO" id="GO:0016788">
    <property type="term" value="F:hydrolase activity, acting on ester bonds"/>
    <property type="evidence" value="ECO:0007669"/>
    <property type="project" value="UniProtKB-ARBA"/>
</dbReference>
<dbReference type="SUPFAM" id="SSF52266">
    <property type="entry name" value="SGNH hydrolase"/>
    <property type="match status" value="1"/>
</dbReference>
<accession>A0A242U5N9</accession>
<reference evidence="3 4" key="1">
    <citation type="submission" date="2017-05" db="EMBL/GenBank/DDBJ databases">
        <authorList>
            <person name="Song R."/>
            <person name="Chenine A.L."/>
            <person name="Ruprecht R.M."/>
        </authorList>
    </citation>
    <scope>NUCLEOTIDE SEQUENCE [LARGE SCALE GENOMIC DNA]</scope>
    <source>
        <strain evidence="3 4">ARLG1955</strain>
    </source>
</reference>
<dbReference type="AlphaFoldDB" id="A0A242U5N9"/>
<feature type="domain" description="SGNH hydrolase-type esterase" evidence="2">
    <location>
        <begin position="396"/>
        <end position="607"/>
    </location>
</feature>
<dbReference type="Pfam" id="PF13472">
    <property type="entry name" value="Lipase_GDSL_2"/>
    <property type="match status" value="1"/>
</dbReference>
<dbReference type="RefSeq" id="WP_086375987.1">
    <property type="nucleotide sequence ID" value="NZ_NGIR01000023.1"/>
</dbReference>
<dbReference type="InterPro" id="IPR013830">
    <property type="entry name" value="SGNH_hydro"/>
</dbReference>
<proteinExistence type="predicted"/>
<sequence length="623" mass="68191">MPLPNADQFVGQNVTESGFKDAQTQLINYLANEVPSASDVDNSIDNKMAELKDFNKAIGQEIVIGSTDNSGATLNNVPVGTYVLNKPVSAGTVIRKISFVSKFAVGTATIKVFTLSNGTFTLSRIVESLTVSHIGLNEFDNVNIVLNEGEYLAFSVVSAGVVAYINKTTPIPTYFTNPSATATSFPNTAAGSTAILQIAFHMFPNLEGIASTFSDLDNRVIGNTSILSNVADIQKFGVHYTPVFASGNANVAQWIPAKIADKNGVVTKFSTYASASGKVQIGAYLKSGTHFIRQRFLEVDVNIGLNEIDVSLQVNVGEYIGLRTSVVGQTVYVAATTDHDGIYSTTSLSDDAEYTTNPNMSYAFQFSFDQFFSKLPASSVPIDPNNHWLNQVLSTFGDSITWYYLQAFASSHLEYGQTARGYQTKVKEILGCIIDNHGQSGWDMTQIYNSQIKLFNFANTYATTITSGANDCRKGVKVYPSEGTPETTETEPRPIGSTFDTTTYVGALQASIEHVITSNPTCKIFLITPIRGWYNEYNTANVPNEDPNVVGLMSEAYADAMKKVAKLYGIPCLDWYNLTELNDLNKNHWLGDNPNVFTSYLLHPTNAFFDRMGEVLAYFLRQY</sequence>
<gene>
    <name evidence="3" type="ORF">CAT59_07470</name>
</gene>
<dbReference type="EMBL" id="NGIR01000023">
    <property type="protein sequence ID" value="OTU28390.1"/>
    <property type="molecule type" value="Genomic_DNA"/>
</dbReference>
<dbReference type="InterPro" id="IPR036514">
    <property type="entry name" value="SGNH_hydro_sf"/>
</dbReference>
<evidence type="ECO:0000313" key="4">
    <source>
        <dbReference type="Proteomes" id="UP000195162"/>
    </source>
</evidence>